<accession>A0A9W8WMR0</accession>
<feature type="compositionally biased region" description="Basic and acidic residues" evidence="1">
    <location>
        <begin position="595"/>
        <end position="604"/>
    </location>
</feature>
<feature type="compositionally biased region" description="Polar residues" evidence="1">
    <location>
        <begin position="815"/>
        <end position="826"/>
    </location>
</feature>
<evidence type="ECO:0000256" key="1">
    <source>
        <dbReference type="SAM" id="MobiDB-lite"/>
    </source>
</evidence>
<feature type="region of interest" description="Disordered" evidence="1">
    <location>
        <begin position="705"/>
        <end position="764"/>
    </location>
</feature>
<feature type="compositionally biased region" description="Polar residues" evidence="1">
    <location>
        <begin position="468"/>
        <end position="485"/>
    </location>
</feature>
<feature type="compositionally biased region" description="Low complexity" evidence="1">
    <location>
        <begin position="777"/>
        <end position="794"/>
    </location>
</feature>
<organism evidence="2 3">
    <name type="scientific">Fusarium piperis</name>
    <dbReference type="NCBI Taxonomy" id="1435070"/>
    <lineage>
        <taxon>Eukaryota</taxon>
        <taxon>Fungi</taxon>
        <taxon>Dikarya</taxon>
        <taxon>Ascomycota</taxon>
        <taxon>Pezizomycotina</taxon>
        <taxon>Sordariomycetes</taxon>
        <taxon>Hypocreomycetidae</taxon>
        <taxon>Hypocreales</taxon>
        <taxon>Nectriaceae</taxon>
        <taxon>Fusarium</taxon>
        <taxon>Fusarium solani species complex</taxon>
    </lineage>
</organism>
<reference evidence="2" key="1">
    <citation type="submission" date="2022-10" db="EMBL/GenBank/DDBJ databases">
        <title>Tapping the CABI collections for fungal endophytes: first genome assemblies for Collariella, Neodidymelliopsis, Ascochyta clinopodiicola, Didymella pomorum, Didymosphaeria variabile, Neocosmospora piperis and Neocucurbitaria cava.</title>
        <authorList>
            <person name="Hill R."/>
        </authorList>
    </citation>
    <scope>NUCLEOTIDE SEQUENCE</scope>
    <source>
        <strain evidence="2">IMI 366586</strain>
    </source>
</reference>
<feature type="region of interest" description="Disordered" evidence="1">
    <location>
        <begin position="777"/>
        <end position="826"/>
    </location>
</feature>
<feature type="compositionally biased region" description="Basic and acidic residues" evidence="1">
    <location>
        <begin position="651"/>
        <end position="665"/>
    </location>
</feature>
<name>A0A9W8WMR0_9HYPO</name>
<feature type="compositionally biased region" description="Acidic residues" evidence="1">
    <location>
        <begin position="556"/>
        <end position="567"/>
    </location>
</feature>
<dbReference type="AlphaFoldDB" id="A0A9W8WMR0"/>
<feature type="compositionally biased region" description="Polar residues" evidence="1">
    <location>
        <begin position="681"/>
        <end position="690"/>
    </location>
</feature>
<feature type="compositionally biased region" description="Basic residues" evidence="1">
    <location>
        <begin position="208"/>
        <end position="218"/>
    </location>
</feature>
<dbReference type="EMBL" id="JAPEUR010000005">
    <property type="protein sequence ID" value="KAJ4328992.1"/>
    <property type="molecule type" value="Genomic_DNA"/>
</dbReference>
<feature type="region of interest" description="Disordered" evidence="1">
    <location>
        <begin position="556"/>
        <end position="693"/>
    </location>
</feature>
<protein>
    <submittedName>
        <fullName evidence="2">Uncharacterized protein</fullName>
    </submittedName>
</protein>
<evidence type="ECO:0000313" key="2">
    <source>
        <dbReference type="EMBL" id="KAJ4328992.1"/>
    </source>
</evidence>
<feature type="region of interest" description="Disordered" evidence="1">
    <location>
        <begin position="364"/>
        <end position="485"/>
    </location>
</feature>
<dbReference type="OrthoDB" id="5234017at2759"/>
<proteinExistence type="predicted"/>
<feature type="compositionally biased region" description="Basic and acidic residues" evidence="1">
    <location>
        <begin position="364"/>
        <end position="376"/>
    </location>
</feature>
<feature type="compositionally biased region" description="Low complexity" evidence="1">
    <location>
        <begin position="634"/>
        <end position="648"/>
    </location>
</feature>
<dbReference type="Proteomes" id="UP001140502">
    <property type="component" value="Unassembled WGS sequence"/>
</dbReference>
<comment type="caution">
    <text evidence="2">The sequence shown here is derived from an EMBL/GenBank/DDBJ whole genome shotgun (WGS) entry which is preliminary data.</text>
</comment>
<keyword evidence="3" id="KW-1185">Reference proteome</keyword>
<feature type="compositionally biased region" description="Polar residues" evidence="1">
    <location>
        <begin position="708"/>
        <end position="754"/>
    </location>
</feature>
<feature type="region of interest" description="Disordered" evidence="1">
    <location>
        <begin position="122"/>
        <end position="222"/>
    </location>
</feature>
<evidence type="ECO:0000313" key="3">
    <source>
        <dbReference type="Proteomes" id="UP001140502"/>
    </source>
</evidence>
<gene>
    <name evidence="2" type="ORF">N0V84_000564</name>
</gene>
<feature type="compositionally biased region" description="Low complexity" evidence="1">
    <location>
        <begin position="141"/>
        <end position="153"/>
    </location>
</feature>
<feature type="compositionally biased region" description="Polar residues" evidence="1">
    <location>
        <begin position="154"/>
        <end position="178"/>
    </location>
</feature>
<sequence>MPDRGPPLVLRLFQELKGLIDQYDEAFERILSPEAAFERKSGEIRARIDELWAKLPTAQPEDTTECKEKIVELSGTLKEIEICHKKRMVNENNAYHDRLLLTYNALRAGVRKILAVKIPEEPSTPTAYKDGNSLIRKPSKKLSLSVNPSLSSPQQRAKPSSSRQAESQGTPTTPSVTQPAGKRKDSSLSLLTPEQKRRKLDSTDKTPHSRPRGSHKRHENNNILNQQDCECITDPEPGQVYLAFWQSSKQWVPVLLLPMTDLPQVGVSGSIDSLGLADEMLPICYDQDSLTGERKWRDGYEDGQPLVTEREFPVIYFEGRKFPEESPGGWVAAKDLRKFDVAAATSHLVPQIEMVRGFLKERAANREGEGSSHGEDISPCVEDQPQRETSTLQDSLGPGTAMAPEASNDRQLASEATAESQPAPERSTPLRPVLVMADLTSLTRDPTPFSESEYELRPQVSPARNPGPSATTEAQPAPQESNVQSDPDTVAAMDLEPAMQTLVGNTGLAPEATMAIEGQAPADESPEPTFKIEPHLNIPLNMGIPRDIEIISIESTESEEEDDDEAVSPEFTNATLELDGPLGPVEQSSVEEDGEARPQHHDQNQSEGQSDIFPDKPSLNLFEASEQAQTPQPQSYLSTGSTLQTSSGRATDQDHAQKYGTRPESDDSMPPHTSTEREAPSTESNPSGDSIQAILIKHGLFDLARLWNSGSDPPTNSQIHTSPQDTTVQSPRAESQSVTQTPSASLGRGSTQIPPDTRVNPLPQPSLALIHYTPLNSSTQSSATGSAPSAAAAALPPPITRPSAPSSDTRHRGATSLSDPDQHLSNYGITRAPARQPGHGLMRGTQWHHSFPRGLVRYLEDHLRTNKAPVIGMEALMNSSGRYFCLLCKPSKRKAYVRAGNFLSHITRHWETVEGHLAP</sequence>